<protein>
    <recommendedName>
        <fullName evidence="11">Tetratricopeptide repeat (TPR)-like superfamily protein</fullName>
    </recommendedName>
</protein>
<reference evidence="9" key="1">
    <citation type="submission" date="2023-07" db="EMBL/GenBank/DDBJ databases">
        <title>A chromosome-level genome assembly of Lolium multiflorum.</title>
        <authorList>
            <person name="Chen Y."/>
            <person name="Copetti D."/>
            <person name="Kolliker R."/>
            <person name="Studer B."/>
        </authorList>
    </citation>
    <scope>NUCLEOTIDE SEQUENCE</scope>
    <source>
        <strain evidence="9">02402/16</strain>
        <tissue evidence="9">Leaf</tissue>
    </source>
</reference>
<evidence type="ECO:0000256" key="8">
    <source>
        <dbReference type="SAM" id="MobiDB-lite"/>
    </source>
</evidence>
<dbReference type="AlphaFoldDB" id="A0AAD8TGW2"/>
<dbReference type="PANTHER" id="PTHR21394">
    <property type="entry name" value="MAU2 CHROMATID COHESION FACTOR HOMOLOG"/>
    <property type="match status" value="1"/>
</dbReference>
<gene>
    <name evidence="9" type="ORF">QYE76_043253</name>
</gene>
<dbReference type="GO" id="GO:0005634">
    <property type="term" value="C:nucleus"/>
    <property type="evidence" value="ECO:0007669"/>
    <property type="project" value="UniProtKB-SubCell"/>
</dbReference>
<keyword evidence="7" id="KW-0131">Cell cycle</keyword>
<dbReference type="GO" id="GO:0007059">
    <property type="term" value="P:chromosome segregation"/>
    <property type="evidence" value="ECO:0007669"/>
    <property type="project" value="UniProtKB-KW"/>
</dbReference>
<dbReference type="GO" id="GO:0007064">
    <property type="term" value="P:mitotic sister chromatid cohesion"/>
    <property type="evidence" value="ECO:0007669"/>
    <property type="project" value="InterPro"/>
</dbReference>
<dbReference type="EMBL" id="JAUUTY010000002">
    <property type="protein sequence ID" value="KAK1682405.1"/>
    <property type="molecule type" value="Genomic_DNA"/>
</dbReference>
<comment type="caution">
    <text evidence="9">The sequence shown here is derived from an EMBL/GenBank/DDBJ whole genome shotgun (WGS) entry which is preliminary data.</text>
</comment>
<accession>A0AAD8TGW2</accession>
<feature type="region of interest" description="Disordered" evidence="8">
    <location>
        <begin position="766"/>
        <end position="818"/>
    </location>
</feature>
<evidence type="ECO:0000256" key="5">
    <source>
        <dbReference type="ARBA" id="ARBA00022829"/>
    </source>
</evidence>
<feature type="compositionally biased region" description="Basic and acidic residues" evidence="8">
    <location>
        <begin position="792"/>
        <end position="804"/>
    </location>
</feature>
<keyword evidence="5" id="KW-0159">Chromosome partition</keyword>
<dbReference type="InterPro" id="IPR019440">
    <property type="entry name" value="MAU2"/>
</dbReference>
<evidence type="ECO:0000256" key="1">
    <source>
        <dbReference type="ARBA" id="ARBA00004123"/>
    </source>
</evidence>
<organism evidence="9 10">
    <name type="scientific">Lolium multiflorum</name>
    <name type="common">Italian ryegrass</name>
    <name type="synonym">Lolium perenne subsp. multiflorum</name>
    <dbReference type="NCBI Taxonomy" id="4521"/>
    <lineage>
        <taxon>Eukaryota</taxon>
        <taxon>Viridiplantae</taxon>
        <taxon>Streptophyta</taxon>
        <taxon>Embryophyta</taxon>
        <taxon>Tracheophyta</taxon>
        <taxon>Spermatophyta</taxon>
        <taxon>Magnoliopsida</taxon>
        <taxon>Liliopsida</taxon>
        <taxon>Poales</taxon>
        <taxon>Poaceae</taxon>
        <taxon>BOP clade</taxon>
        <taxon>Pooideae</taxon>
        <taxon>Poodae</taxon>
        <taxon>Poeae</taxon>
        <taxon>Poeae Chloroplast Group 2 (Poeae type)</taxon>
        <taxon>Loliodinae</taxon>
        <taxon>Loliinae</taxon>
        <taxon>Lolium</taxon>
    </lineage>
</organism>
<dbReference type="Proteomes" id="UP001231189">
    <property type="component" value="Unassembled WGS sequence"/>
</dbReference>
<proteinExistence type="inferred from homology"/>
<comment type="subcellular location">
    <subcellularLocation>
        <location evidence="1">Nucleus</location>
    </subcellularLocation>
</comment>
<dbReference type="GO" id="GO:0051301">
    <property type="term" value="P:cell division"/>
    <property type="evidence" value="ECO:0007669"/>
    <property type="project" value="UniProtKB-KW"/>
</dbReference>
<comment type="similarity">
    <text evidence="2">Belongs to the SCC4/mau-2 family.</text>
</comment>
<dbReference type="Gene3D" id="1.25.40.10">
    <property type="entry name" value="Tetratricopeptide repeat domain"/>
    <property type="match status" value="1"/>
</dbReference>
<evidence type="ECO:0000256" key="2">
    <source>
        <dbReference type="ARBA" id="ARBA00008585"/>
    </source>
</evidence>
<evidence type="ECO:0000313" key="10">
    <source>
        <dbReference type="Proteomes" id="UP001231189"/>
    </source>
</evidence>
<keyword evidence="6" id="KW-0539">Nucleus</keyword>
<name>A0AAD8TGW2_LOLMU</name>
<keyword evidence="3" id="KW-0132">Cell division</keyword>
<keyword evidence="10" id="KW-1185">Reference proteome</keyword>
<dbReference type="SUPFAM" id="SSF48452">
    <property type="entry name" value="TPR-like"/>
    <property type="match status" value="1"/>
</dbReference>
<evidence type="ECO:0000256" key="6">
    <source>
        <dbReference type="ARBA" id="ARBA00023242"/>
    </source>
</evidence>
<evidence type="ECO:0000256" key="7">
    <source>
        <dbReference type="ARBA" id="ARBA00023306"/>
    </source>
</evidence>
<evidence type="ECO:0000256" key="4">
    <source>
        <dbReference type="ARBA" id="ARBA00022776"/>
    </source>
</evidence>
<evidence type="ECO:0000256" key="3">
    <source>
        <dbReference type="ARBA" id="ARBA00022618"/>
    </source>
</evidence>
<dbReference type="Pfam" id="PF10345">
    <property type="entry name" value="Cohesin_load"/>
    <property type="match status" value="1"/>
</dbReference>
<evidence type="ECO:0008006" key="11">
    <source>
        <dbReference type="Google" id="ProtNLM"/>
    </source>
</evidence>
<sequence>MSAAAGPSMSAADGLLALAEEAERRRDFSTAAACLESALSPAHAASLLPLAEARARLRLAGLLLARSKGLATAKAHLERALLVLNPLPSAPPRLKLLAHSLLASVYGLLGSVPSQKHVLRRGLALLASASASGLLPAEPSLLWTSNFQAQLASAFAAEGDAASALSALSEGAAAATELESPQLDLFFAANTLHAHLLCWEDSTAVADAAARVSDLWDALTDQEKEHWVGLFFYTELLQTFYLLRVCDYKAASKHVERLDTAVKSEMQRGQRIKELGTELSAVERSLAQPVLKERERAALLHKQRQLKDQLRALCGYDALNDVLDYGDKLLLAPPPMHGEWLPRNAVFVLVDLMVVMVSRPKGIFRECGKRIHSGLQIIHEELSKLGIVDGVTEETLEHSAIWTAGLYLTLLLQFLENSVAVELTRSEFVEALEALAQMKNWLTRFPTILQGSESTIEMLRGQYAHSVGCFDEAAFHFLEALKLTENKSMQSMCQVYAAVSYICKGDAESSSEALELIGPAYRTMDSFVGVREKTCIIFVYGLLLMRQQNPQEARTRLASGLKIAHQQLGNIQLVSQYLTILGTLALQLHDTGQAKEILKSSFTLAKTLYDIPTQIWILSVFTELYRELEERGNEQENSGYASKKEIDLQKRLTEARSHPFHQELVEKVRIEIQPMHDLMQKHHEMPGSVANADLDIPESVGLSTPQPSSVRRLIDTSSVRRSTRRRVSACFYARRLFRQFNGLVADAVVAAAAQEAVRPTQLRRHFVLQSPRQRPGSPSRGAVADDDPAAVRPDDRRDGCHEEKGSEEEDAGWPELSG</sequence>
<dbReference type="FunFam" id="1.25.40.10:FF:000614">
    <property type="entry name" value="Sister chromatid cohesion protein SCC4"/>
    <property type="match status" value="1"/>
</dbReference>
<keyword evidence="4" id="KW-0498">Mitosis</keyword>
<dbReference type="InterPro" id="IPR011990">
    <property type="entry name" value="TPR-like_helical_dom_sf"/>
</dbReference>
<evidence type="ECO:0000313" key="9">
    <source>
        <dbReference type="EMBL" id="KAK1682405.1"/>
    </source>
</evidence>